<keyword evidence="4" id="KW-1003">Cell membrane</keyword>
<keyword evidence="5" id="KW-0597">Phosphoprotein</keyword>
<dbReference type="SUPFAM" id="SSF55874">
    <property type="entry name" value="ATPase domain of HSP90 chaperone/DNA topoisomerase II/histidine kinase"/>
    <property type="match status" value="1"/>
</dbReference>
<evidence type="ECO:0000256" key="7">
    <source>
        <dbReference type="ARBA" id="ARBA00022692"/>
    </source>
</evidence>
<comment type="catalytic activity">
    <reaction evidence="1">
        <text>ATP + protein L-histidine = ADP + protein N-phospho-L-histidine.</text>
        <dbReference type="EC" id="2.7.13.3"/>
    </reaction>
</comment>
<evidence type="ECO:0000256" key="10">
    <source>
        <dbReference type="ARBA" id="ARBA00022840"/>
    </source>
</evidence>
<dbReference type="InterPro" id="IPR003661">
    <property type="entry name" value="HisK_dim/P_dom"/>
</dbReference>
<evidence type="ECO:0000259" key="15">
    <source>
        <dbReference type="PROSITE" id="PS50109"/>
    </source>
</evidence>
<keyword evidence="10" id="KW-0067">ATP-binding</keyword>
<evidence type="ECO:0000256" key="8">
    <source>
        <dbReference type="ARBA" id="ARBA00022741"/>
    </source>
</evidence>
<keyword evidence="9 17" id="KW-0418">Kinase</keyword>
<evidence type="ECO:0000313" key="17">
    <source>
        <dbReference type="EMBL" id="MCY6485232.1"/>
    </source>
</evidence>
<dbReference type="CDD" id="cd00075">
    <property type="entry name" value="HATPase"/>
    <property type="match status" value="1"/>
</dbReference>
<keyword evidence="6" id="KW-0808">Transferase</keyword>
<dbReference type="SUPFAM" id="SSF47384">
    <property type="entry name" value="Homodimeric domain of signal transducing histidine kinase"/>
    <property type="match status" value="1"/>
</dbReference>
<dbReference type="InterPro" id="IPR003660">
    <property type="entry name" value="HAMP_dom"/>
</dbReference>
<dbReference type="SMART" id="SM00388">
    <property type="entry name" value="HisKA"/>
    <property type="match status" value="1"/>
</dbReference>
<dbReference type="Pfam" id="PF02518">
    <property type="entry name" value="HATPase_c"/>
    <property type="match status" value="1"/>
</dbReference>
<sequence>MSIKKRLGQSYIAMLIIPVILTLIVNYIMVFHYLGRRPMRYESSIKDVMAAKILMQYMNIAREVDIQLLDNAKRLENINYLQNLDEKLKEINANVVIQKGNDIIYCSEKLKNIEIQKYLPEFGATFTDQKHYISTPKRFVLLQQKDFYFKQNIKGSLFVIMDLSSNISIVKKYDTILHISMIIILALTNGILTFIVSKSIIRPIEKLKNAANDIKKGTFNEKIKYNSNDEIGELCMSFEEMRKKLMEVSQCHIQYEKNRKELISNISHDLKTPITAVKGYVEGIKDGIADTPDKMDKYINTIYNKAVYMDNLIDELFLFSKLDLKKVPFKFEIIDIKAYLEDIIDETKFELEKKNIQIHFYCVSTNLLEVRGDREKLKRVIVNILGNCIKYMNKEIPQINVKLTEENEDVMVQIEDNGQGISKEALTFIFDRFYRADPSRNTSIGGNGLGLAIAKQIIEEHGGQMWAQSEMNKGTSVFFKLKKYSKRGDGGEKNLNY</sequence>
<keyword evidence="8" id="KW-0547">Nucleotide-binding</keyword>
<dbReference type="CDD" id="cd06225">
    <property type="entry name" value="HAMP"/>
    <property type="match status" value="1"/>
</dbReference>
<dbReference type="PRINTS" id="PR00344">
    <property type="entry name" value="BCTRLSENSOR"/>
</dbReference>
<feature type="domain" description="Histidine kinase" evidence="15">
    <location>
        <begin position="265"/>
        <end position="485"/>
    </location>
</feature>
<evidence type="ECO:0000256" key="14">
    <source>
        <dbReference type="SAM" id="Phobius"/>
    </source>
</evidence>
<dbReference type="RefSeq" id="WP_268041556.1">
    <property type="nucleotide sequence ID" value="NZ_JAPQER010000006.1"/>
</dbReference>
<dbReference type="Pfam" id="PF00672">
    <property type="entry name" value="HAMP"/>
    <property type="match status" value="1"/>
</dbReference>
<evidence type="ECO:0000256" key="9">
    <source>
        <dbReference type="ARBA" id="ARBA00022777"/>
    </source>
</evidence>
<comment type="caution">
    <text evidence="17">The sequence shown here is derived from an EMBL/GenBank/DDBJ whole genome shotgun (WGS) entry which is preliminary data.</text>
</comment>
<dbReference type="PROSITE" id="PS50885">
    <property type="entry name" value="HAMP"/>
    <property type="match status" value="1"/>
</dbReference>
<dbReference type="Gene3D" id="1.10.287.130">
    <property type="match status" value="1"/>
</dbReference>
<dbReference type="InterPro" id="IPR003594">
    <property type="entry name" value="HATPase_dom"/>
</dbReference>
<dbReference type="Pfam" id="PF00512">
    <property type="entry name" value="HisKA"/>
    <property type="match status" value="1"/>
</dbReference>
<dbReference type="InterPro" id="IPR005467">
    <property type="entry name" value="His_kinase_dom"/>
</dbReference>
<evidence type="ECO:0000256" key="3">
    <source>
        <dbReference type="ARBA" id="ARBA00012438"/>
    </source>
</evidence>
<gene>
    <name evidence="17" type="ORF">OW763_12870</name>
</gene>
<dbReference type="InterPro" id="IPR004358">
    <property type="entry name" value="Sig_transdc_His_kin-like_C"/>
</dbReference>
<evidence type="ECO:0000313" key="18">
    <source>
        <dbReference type="Proteomes" id="UP001078443"/>
    </source>
</evidence>
<keyword evidence="18" id="KW-1185">Reference proteome</keyword>
<evidence type="ECO:0000256" key="5">
    <source>
        <dbReference type="ARBA" id="ARBA00022553"/>
    </source>
</evidence>
<dbReference type="SMART" id="SM00387">
    <property type="entry name" value="HATPase_c"/>
    <property type="match status" value="1"/>
</dbReference>
<evidence type="ECO:0000256" key="1">
    <source>
        <dbReference type="ARBA" id="ARBA00000085"/>
    </source>
</evidence>
<dbReference type="SMART" id="SM00304">
    <property type="entry name" value="HAMP"/>
    <property type="match status" value="1"/>
</dbReference>
<evidence type="ECO:0000256" key="13">
    <source>
        <dbReference type="ARBA" id="ARBA00023136"/>
    </source>
</evidence>
<reference evidence="17" key="1">
    <citation type="submission" date="2022-12" db="EMBL/GenBank/DDBJ databases">
        <authorList>
            <person name="Wang J."/>
        </authorList>
    </citation>
    <scope>NUCLEOTIDE SEQUENCE</scope>
    <source>
        <strain evidence="17">HY-45-18</strain>
    </source>
</reference>
<dbReference type="PANTHER" id="PTHR45528:SF1">
    <property type="entry name" value="SENSOR HISTIDINE KINASE CPXA"/>
    <property type="match status" value="1"/>
</dbReference>
<evidence type="ECO:0000259" key="16">
    <source>
        <dbReference type="PROSITE" id="PS50885"/>
    </source>
</evidence>
<dbReference type="Gene3D" id="6.10.340.10">
    <property type="match status" value="1"/>
</dbReference>
<feature type="transmembrane region" description="Helical" evidence="14">
    <location>
        <begin position="176"/>
        <end position="196"/>
    </location>
</feature>
<accession>A0ABT4D297</accession>
<keyword evidence="13 14" id="KW-0472">Membrane</keyword>
<dbReference type="Gene3D" id="3.30.565.10">
    <property type="entry name" value="Histidine kinase-like ATPase, C-terminal domain"/>
    <property type="match status" value="1"/>
</dbReference>
<dbReference type="EMBL" id="JAPQER010000006">
    <property type="protein sequence ID" value="MCY6485232.1"/>
    <property type="molecule type" value="Genomic_DNA"/>
</dbReference>
<evidence type="ECO:0000256" key="6">
    <source>
        <dbReference type="ARBA" id="ARBA00022679"/>
    </source>
</evidence>
<comment type="subcellular location">
    <subcellularLocation>
        <location evidence="2">Cell membrane</location>
        <topology evidence="2">Multi-pass membrane protein</topology>
    </subcellularLocation>
</comment>
<keyword evidence="7 14" id="KW-0812">Transmembrane</keyword>
<dbReference type="InterPro" id="IPR036097">
    <property type="entry name" value="HisK_dim/P_sf"/>
</dbReference>
<evidence type="ECO:0000256" key="2">
    <source>
        <dbReference type="ARBA" id="ARBA00004651"/>
    </source>
</evidence>
<keyword evidence="12" id="KW-0902">Two-component regulatory system</keyword>
<dbReference type="CDD" id="cd00082">
    <property type="entry name" value="HisKA"/>
    <property type="match status" value="1"/>
</dbReference>
<dbReference type="Proteomes" id="UP001078443">
    <property type="component" value="Unassembled WGS sequence"/>
</dbReference>
<evidence type="ECO:0000256" key="4">
    <source>
        <dbReference type="ARBA" id="ARBA00022475"/>
    </source>
</evidence>
<dbReference type="PANTHER" id="PTHR45528">
    <property type="entry name" value="SENSOR HISTIDINE KINASE CPXA"/>
    <property type="match status" value="1"/>
</dbReference>
<dbReference type="GO" id="GO:0016301">
    <property type="term" value="F:kinase activity"/>
    <property type="evidence" value="ECO:0007669"/>
    <property type="project" value="UniProtKB-KW"/>
</dbReference>
<evidence type="ECO:0000256" key="12">
    <source>
        <dbReference type="ARBA" id="ARBA00023012"/>
    </source>
</evidence>
<keyword evidence="11 14" id="KW-1133">Transmembrane helix</keyword>
<dbReference type="InterPro" id="IPR050398">
    <property type="entry name" value="HssS/ArlS-like"/>
</dbReference>
<feature type="transmembrane region" description="Helical" evidence="14">
    <location>
        <begin position="12"/>
        <end position="34"/>
    </location>
</feature>
<dbReference type="SUPFAM" id="SSF158472">
    <property type="entry name" value="HAMP domain-like"/>
    <property type="match status" value="1"/>
</dbReference>
<dbReference type="InterPro" id="IPR036890">
    <property type="entry name" value="HATPase_C_sf"/>
</dbReference>
<feature type="domain" description="HAMP" evidence="16">
    <location>
        <begin position="198"/>
        <end position="250"/>
    </location>
</feature>
<evidence type="ECO:0000256" key="11">
    <source>
        <dbReference type="ARBA" id="ARBA00022989"/>
    </source>
</evidence>
<name>A0ABT4D297_9CLOT</name>
<dbReference type="EC" id="2.7.13.3" evidence="3"/>
<organism evidence="17 18">
    <name type="scientific">Clostridium aestuarii</name>
    <dbReference type="NCBI Taxonomy" id="338193"/>
    <lineage>
        <taxon>Bacteria</taxon>
        <taxon>Bacillati</taxon>
        <taxon>Bacillota</taxon>
        <taxon>Clostridia</taxon>
        <taxon>Eubacteriales</taxon>
        <taxon>Clostridiaceae</taxon>
        <taxon>Clostridium</taxon>
    </lineage>
</organism>
<protein>
    <recommendedName>
        <fullName evidence="3">histidine kinase</fullName>
        <ecNumber evidence="3">2.7.13.3</ecNumber>
    </recommendedName>
</protein>
<proteinExistence type="predicted"/>
<dbReference type="PROSITE" id="PS50109">
    <property type="entry name" value="HIS_KIN"/>
    <property type="match status" value="1"/>
</dbReference>